<reference evidence="2" key="1">
    <citation type="journal article" date="2021" name="Open Biol.">
        <title>Shared evolutionary footprints suggest mitochondrial oxidative damage underlies multiple complex I losses in fungi.</title>
        <authorList>
            <person name="Schikora-Tamarit M.A."/>
            <person name="Marcet-Houben M."/>
            <person name="Nosek J."/>
            <person name="Gabaldon T."/>
        </authorList>
    </citation>
    <scope>NUCLEOTIDE SEQUENCE</scope>
    <source>
        <strain evidence="2">CBS6341</strain>
    </source>
</reference>
<keyword evidence="3" id="KW-1185">Reference proteome</keyword>
<evidence type="ECO:0000256" key="1">
    <source>
        <dbReference type="SAM" id="MobiDB-lite"/>
    </source>
</evidence>
<comment type="caution">
    <text evidence="2">The sequence shown here is derived from an EMBL/GenBank/DDBJ whole genome shotgun (WGS) entry which is preliminary data.</text>
</comment>
<dbReference type="Proteomes" id="UP000769528">
    <property type="component" value="Unassembled WGS sequence"/>
</dbReference>
<evidence type="ECO:0000313" key="3">
    <source>
        <dbReference type="Proteomes" id="UP000769528"/>
    </source>
</evidence>
<feature type="region of interest" description="Disordered" evidence="1">
    <location>
        <begin position="176"/>
        <end position="201"/>
    </location>
</feature>
<dbReference type="EMBL" id="JAEUBF010001392">
    <property type="protein sequence ID" value="KAH3666990.1"/>
    <property type="molecule type" value="Genomic_DNA"/>
</dbReference>
<organism evidence="2 3">
    <name type="scientific">Wickerhamomyces mucosus</name>
    <dbReference type="NCBI Taxonomy" id="1378264"/>
    <lineage>
        <taxon>Eukaryota</taxon>
        <taxon>Fungi</taxon>
        <taxon>Dikarya</taxon>
        <taxon>Ascomycota</taxon>
        <taxon>Saccharomycotina</taxon>
        <taxon>Saccharomycetes</taxon>
        <taxon>Phaffomycetales</taxon>
        <taxon>Wickerhamomycetaceae</taxon>
        <taxon>Wickerhamomyces</taxon>
    </lineage>
</organism>
<name>A0A9P8P865_9ASCO</name>
<reference evidence="2" key="2">
    <citation type="submission" date="2021-01" db="EMBL/GenBank/DDBJ databases">
        <authorList>
            <person name="Schikora-Tamarit M.A."/>
        </authorList>
    </citation>
    <scope>NUCLEOTIDE SEQUENCE</scope>
    <source>
        <strain evidence="2">CBS6341</strain>
    </source>
</reference>
<accession>A0A9P8P865</accession>
<evidence type="ECO:0000313" key="2">
    <source>
        <dbReference type="EMBL" id="KAH3666990.1"/>
    </source>
</evidence>
<gene>
    <name evidence="2" type="ORF">WICMUC_005337</name>
</gene>
<protein>
    <submittedName>
        <fullName evidence="2">Uncharacterized protein</fullName>
    </submittedName>
</protein>
<feature type="compositionally biased region" description="Acidic residues" evidence="1">
    <location>
        <begin position="176"/>
        <end position="187"/>
    </location>
</feature>
<sequence length="201" mass="23678">MVENSQHASLLVSFSYRIPNSGQRNSSNSLDKVDKINFETEKIPSGSHYEEFEEPSSRLLPELEQHEESIIINESNENSDKQTTCIEEIIQKVVDENVLELQTSIFTERYKSSHLTQLLKDIKSYKTINDENEFEWFNNSSDVISHLKQWRTIYKLLDYRKRYLKKLSATIQDKEDLEDDVGSDNEPLDSSYRNRIKLHKR</sequence>
<dbReference type="AlphaFoldDB" id="A0A9P8P865"/>
<proteinExistence type="predicted"/>